<evidence type="ECO:0000256" key="6">
    <source>
        <dbReference type="ARBA" id="ARBA00022771"/>
    </source>
</evidence>
<dbReference type="FunFam" id="3.30.160.60:FF:000065">
    <property type="entry name" value="B-cell CLL/lymphoma 6, member B"/>
    <property type="match status" value="1"/>
</dbReference>
<keyword evidence="4" id="KW-0479">Metal-binding</keyword>
<dbReference type="STRING" id="4955.A0A1G4MDH6"/>
<dbReference type="GO" id="GO:0045944">
    <property type="term" value="P:positive regulation of transcription by RNA polymerase II"/>
    <property type="evidence" value="ECO:0007669"/>
    <property type="project" value="UniProtKB-ARBA"/>
</dbReference>
<evidence type="ECO:0000313" key="15">
    <source>
        <dbReference type="Proteomes" id="UP000190831"/>
    </source>
</evidence>
<dbReference type="GO" id="GO:0000978">
    <property type="term" value="F:RNA polymerase II cis-regulatory region sequence-specific DNA binding"/>
    <property type="evidence" value="ECO:0007669"/>
    <property type="project" value="TreeGrafter"/>
</dbReference>
<keyword evidence="8" id="KW-0805">Transcription regulation</keyword>
<sequence length="527" mass="58377">MDFEQFMNIQSNSFDEDNDAGMNNGTRSDGRFSGNREHPEDSAADFGKVEESRYQNGSGDFFMEQMFLSPLAERAVNELDTGVKFPTPTINVESSDQGEVVTVTNNTGTRHHLQNLGLDFLGDQFGKNMNSDLYAPPNKFEDRPSMLSPTVQDDSASVHSAISDSAYSNTLHPQDIALSPAPSNFTTGDDELDEILSVHSSREPYESSSTQHGAESALREIDNFLSPVEGMFPDFNSQPFPNAGVVGLNEAFSAPRISIQEFQAITPSEVTKSPLVSDTPSPSNSFNSTPVGSNHAYLSVERDEIAATSDGEEVHEQMRQGRKMRRRSTNAPYRSRSKSRSLSQEQKARSLSENREKLLGLAALKPSKSHTEDEESGILHDSEDEGESPLNLTGNTRRKSSQKNPAIYACELCDKKFTRPYNLKSHLRTHTDERPFSCSVCGKAFARQHDRKRHEDLHTGKKRYVCGGRLKNGSSWGCGKKFARSDALGRHFKTESGRRCIAPLYEEAAIEKESGRASDIILPMGLE</sequence>
<gene>
    <name evidence="14" type="ORF">LAFE_0E10550G</name>
</gene>
<evidence type="ECO:0000256" key="7">
    <source>
        <dbReference type="ARBA" id="ARBA00022833"/>
    </source>
</evidence>
<feature type="domain" description="C2H2-type" evidence="13">
    <location>
        <begin position="408"/>
        <end position="435"/>
    </location>
</feature>
<evidence type="ECO:0000256" key="10">
    <source>
        <dbReference type="ARBA" id="ARBA00023242"/>
    </source>
</evidence>
<evidence type="ECO:0000256" key="2">
    <source>
        <dbReference type="ARBA" id="ARBA00004496"/>
    </source>
</evidence>
<keyword evidence="10" id="KW-0539">Nucleus</keyword>
<feature type="region of interest" description="Disordered" evidence="12">
    <location>
        <begin position="270"/>
        <end position="401"/>
    </location>
</feature>
<dbReference type="FunFam" id="3.30.160.60:FF:000239">
    <property type="entry name" value="C2H2 type zinc finger protein"/>
    <property type="match status" value="1"/>
</dbReference>
<keyword evidence="7" id="KW-0862">Zinc</keyword>
<evidence type="ECO:0000256" key="12">
    <source>
        <dbReference type="SAM" id="MobiDB-lite"/>
    </source>
</evidence>
<keyword evidence="5" id="KW-0677">Repeat</keyword>
<evidence type="ECO:0000256" key="5">
    <source>
        <dbReference type="ARBA" id="ARBA00022737"/>
    </source>
</evidence>
<dbReference type="InterPro" id="IPR036236">
    <property type="entry name" value="Znf_C2H2_sf"/>
</dbReference>
<evidence type="ECO:0000256" key="8">
    <source>
        <dbReference type="ARBA" id="ARBA00023015"/>
    </source>
</evidence>
<feature type="region of interest" description="Disordered" evidence="12">
    <location>
        <begin position="139"/>
        <end position="158"/>
    </location>
</feature>
<keyword evidence="6 11" id="KW-0863">Zinc-finger</keyword>
<organism evidence="14 15">
    <name type="scientific">Lachancea fermentati</name>
    <name type="common">Zygosaccharomyces fermentati</name>
    <dbReference type="NCBI Taxonomy" id="4955"/>
    <lineage>
        <taxon>Eukaryota</taxon>
        <taxon>Fungi</taxon>
        <taxon>Dikarya</taxon>
        <taxon>Ascomycota</taxon>
        <taxon>Saccharomycotina</taxon>
        <taxon>Saccharomycetes</taxon>
        <taxon>Saccharomycetales</taxon>
        <taxon>Saccharomycetaceae</taxon>
        <taxon>Lachancea</taxon>
    </lineage>
</organism>
<feature type="compositionally biased region" description="Acidic residues" evidence="12">
    <location>
        <begin position="372"/>
        <end position="387"/>
    </location>
</feature>
<dbReference type="AlphaFoldDB" id="A0A1G4MDH6"/>
<keyword evidence="3" id="KW-0963">Cytoplasm</keyword>
<proteinExistence type="predicted"/>
<dbReference type="OMA" id="HEQMRQG"/>
<dbReference type="GO" id="GO:0005634">
    <property type="term" value="C:nucleus"/>
    <property type="evidence" value="ECO:0007669"/>
    <property type="project" value="UniProtKB-SubCell"/>
</dbReference>
<evidence type="ECO:0000256" key="4">
    <source>
        <dbReference type="ARBA" id="ARBA00022723"/>
    </source>
</evidence>
<feature type="compositionally biased region" description="Polar residues" evidence="12">
    <location>
        <begin position="147"/>
        <end position="158"/>
    </location>
</feature>
<dbReference type="FunFam" id="3.30.160.60:FF:000181">
    <property type="entry name" value="C2H2 type zinc finger protein"/>
    <property type="match status" value="1"/>
</dbReference>
<protein>
    <submittedName>
        <fullName evidence="14">LAFE_0E10550g1_1</fullName>
    </submittedName>
</protein>
<feature type="domain" description="C2H2-type" evidence="13">
    <location>
        <begin position="436"/>
        <end position="463"/>
    </location>
</feature>
<dbReference type="SMART" id="SM00355">
    <property type="entry name" value="ZnF_C2H2"/>
    <property type="match status" value="2"/>
</dbReference>
<feature type="domain" description="C2H2-type" evidence="13">
    <location>
        <begin position="464"/>
        <end position="500"/>
    </location>
</feature>
<evidence type="ECO:0000256" key="11">
    <source>
        <dbReference type="PROSITE-ProRule" id="PRU00042"/>
    </source>
</evidence>
<dbReference type="PANTHER" id="PTHR23235">
    <property type="entry name" value="KRUEPPEL-LIKE TRANSCRIPTION FACTOR"/>
    <property type="match status" value="1"/>
</dbReference>
<feature type="region of interest" description="Disordered" evidence="12">
    <location>
        <begin position="1"/>
        <end position="49"/>
    </location>
</feature>
<name>A0A1G4MDH6_LACFM</name>
<evidence type="ECO:0000256" key="3">
    <source>
        <dbReference type="ARBA" id="ARBA00022490"/>
    </source>
</evidence>
<keyword evidence="9" id="KW-0804">Transcription</keyword>
<dbReference type="PANTHER" id="PTHR23235:SF120">
    <property type="entry name" value="KRUPPEL-LIKE FACTOR 15"/>
    <property type="match status" value="1"/>
</dbReference>
<dbReference type="Proteomes" id="UP000190831">
    <property type="component" value="Chromosome E"/>
</dbReference>
<feature type="compositionally biased region" description="Basic and acidic residues" evidence="12">
    <location>
        <begin position="28"/>
        <end position="49"/>
    </location>
</feature>
<dbReference type="PROSITE" id="PS00028">
    <property type="entry name" value="ZINC_FINGER_C2H2_1"/>
    <property type="match status" value="2"/>
</dbReference>
<evidence type="ECO:0000256" key="9">
    <source>
        <dbReference type="ARBA" id="ARBA00023163"/>
    </source>
</evidence>
<evidence type="ECO:0000259" key="13">
    <source>
        <dbReference type="PROSITE" id="PS50157"/>
    </source>
</evidence>
<dbReference type="GO" id="GO:0000981">
    <property type="term" value="F:DNA-binding transcription factor activity, RNA polymerase II-specific"/>
    <property type="evidence" value="ECO:0007669"/>
    <property type="project" value="TreeGrafter"/>
</dbReference>
<comment type="subcellular location">
    <subcellularLocation>
        <location evidence="2">Cytoplasm</location>
    </subcellularLocation>
    <subcellularLocation>
        <location evidence="1">Nucleus</location>
    </subcellularLocation>
</comment>
<feature type="compositionally biased region" description="Low complexity" evidence="12">
    <location>
        <begin position="277"/>
        <end position="290"/>
    </location>
</feature>
<feature type="compositionally biased region" description="Basic and acidic residues" evidence="12">
    <location>
        <begin position="346"/>
        <end position="358"/>
    </location>
</feature>
<dbReference type="OrthoDB" id="8117402at2759"/>
<evidence type="ECO:0000313" key="14">
    <source>
        <dbReference type="EMBL" id="SCW01937.1"/>
    </source>
</evidence>
<keyword evidence="15" id="KW-1185">Reference proteome</keyword>
<dbReference type="Pfam" id="PF00096">
    <property type="entry name" value="zf-C2H2"/>
    <property type="match status" value="2"/>
</dbReference>
<reference evidence="15" key="1">
    <citation type="submission" date="2016-03" db="EMBL/GenBank/DDBJ databases">
        <authorList>
            <person name="Devillers H."/>
        </authorList>
    </citation>
    <scope>NUCLEOTIDE SEQUENCE [LARGE SCALE GENOMIC DNA]</scope>
</reference>
<dbReference type="GO" id="GO:0008270">
    <property type="term" value="F:zinc ion binding"/>
    <property type="evidence" value="ECO:0007669"/>
    <property type="project" value="UniProtKB-KW"/>
</dbReference>
<dbReference type="GO" id="GO:0071467">
    <property type="term" value="P:cellular response to pH"/>
    <property type="evidence" value="ECO:0007669"/>
    <property type="project" value="UniProtKB-ARBA"/>
</dbReference>
<dbReference type="EMBL" id="LT598488">
    <property type="protein sequence ID" value="SCW01937.1"/>
    <property type="molecule type" value="Genomic_DNA"/>
</dbReference>
<dbReference type="PROSITE" id="PS50157">
    <property type="entry name" value="ZINC_FINGER_C2H2_2"/>
    <property type="match status" value="3"/>
</dbReference>
<dbReference type="GO" id="GO:0071277">
    <property type="term" value="P:cellular response to calcium ion"/>
    <property type="evidence" value="ECO:0007669"/>
    <property type="project" value="UniProtKB-ARBA"/>
</dbReference>
<evidence type="ECO:0000256" key="1">
    <source>
        <dbReference type="ARBA" id="ARBA00004123"/>
    </source>
</evidence>
<dbReference type="SUPFAM" id="SSF57667">
    <property type="entry name" value="beta-beta-alpha zinc fingers"/>
    <property type="match status" value="2"/>
</dbReference>
<dbReference type="GO" id="GO:0005737">
    <property type="term" value="C:cytoplasm"/>
    <property type="evidence" value="ECO:0007669"/>
    <property type="project" value="UniProtKB-SubCell"/>
</dbReference>
<accession>A0A1G4MDH6</accession>
<dbReference type="Gene3D" id="3.30.160.60">
    <property type="entry name" value="Classic Zinc Finger"/>
    <property type="match status" value="3"/>
</dbReference>
<dbReference type="InterPro" id="IPR013087">
    <property type="entry name" value="Znf_C2H2_type"/>
</dbReference>